<keyword evidence="4" id="KW-1185">Reference proteome</keyword>
<accession>A0A518N178</accession>
<dbReference type="RefSeq" id="WP_144889469.1">
    <property type="nucleotide sequence ID" value="NZ_CP042218.1"/>
</dbReference>
<feature type="chain" id="PRO_5022017475" evidence="2">
    <location>
        <begin position="19"/>
        <end position="134"/>
    </location>
</feature>
<keyword evidence="2" id="KW-0732">Signal</keyword>
<sequence length="134" mass="14948">MRGCLAIVLAALVWPASAQTVQKCVDAKGHVTLTSGRCPAGQRQEASYEATPERHDPGKARRLAELEQWKRAQDARRNQGAPVPHAPRTGTSSTRHSRCEAAKQYRDRELATLGLKRTHADLRRLGDHVYRQCQ</sequence>
<name>A0A518N178_9GAMM</name>
<evidence type="ECO:0000256" key="2">
    <source>
        <dbReference type="SAM" id="SignalP"/>
    </source>
</evidence>
<evidence type="ECO:0000313" key="4">
    <source>
        <dbReference type="Proteomes" id="UP000316584"/>
    </source>
</evidence>
<organism evidence="3 4">
    <name type="scientific">Luteimonas granuli</name>
    <dbReference type="NCBI Taxonomy" id="1176533"/>
    <lineage>
        <taxon>Bacteria</taxon>
        <taxon>Pseudomonadati</taxon>
        <taxon>Pseudomonadota</taxon>
        <taxon>Gammaproteobacteria</taxon>
        <taxon>Lysobacterales</taxon>
        <taxon>Lysobacteraceae</taxon>
        <taxon>Luteimonas</taxon>
    </lineage>
</organism>
<evidence type="ECO:0000256" key="1">
    <source>
        <dbReference type="SAM" id="MobiDB-lite"/>
    </source>
</evidence>
<dbReference type="EMBL" id="CP042218">
    <property type="protein sequence ID" value="QDW65658.1"/>
    <property type="molecule type" value="Genomic_DNA"/>
</dbReference>
<dbReference type="KEGG" id="lug:FPZ22_01045"/>
<reference evidence="3 4" key="1">
    <citation type="submission" date="2019-07" db="EMBL/GenBank/DDBJ databases">
        <title>Full genome sequence of Luteimonas sp. Gr-4.</title>
        <authorList>
            <person name="Im W.-T."/>
        </authorList>
    </citation>
    <scope>NUCLEOTIDE SEQUENCE [LARGE SCALE GENOMIC DNA]</scope>
    <source>
        <strain evidence="3 4">Gr-4</strain>
    </source>
</reference>
<proteinExistence type="predicted"/>
<dbReference type="AlphaFoldDB" id="A0A518N178"/>
<feature type="compositionally biased region" description="Basic and acidic residues" evidence="1">
    <location>
        <begin position="51"/>
        <end position="77"/>
    </location>
</feature>
<feature type="region of interest" description="Disordered" evidence="1">
    <location>
        <begin position="33"/>
        <end position="102"/>
    </location>
</feature>
<feature type="signal peptide" evidence="2">
    <location>
        <begin position="1"/>
        <end position="18"/>
    </location>
</feature>
<dbReference type="Proteomes" id="UP000316584">
    <property type="component" value="Chromosome"/>
</dbReference>
<protein>
    <submittedName>
        <fullName evidence="3">DUF4124 domain-containing protein</fullName>
    </submittedName>
</protein>
<gene>
    <name evidence="3" type="ORF">FPZ22_01045</name>
</gene>
<dbReference type="OrthoDB" id="5976082at2"/>
<evidence type="ECO:0000313" key="3">
    <source>
        <dbReference type="EMBL" id="QDW65658.1"/>
    </source>
</evidence>